<evidence type="ECO:0000256" key="1">
    <source>
        <dbReference type="SAM" id="MobiDB-lite"/>
    </source>
</evidence>
<dbReference type="Proteomes" id="UP000503447">
    <property type="component" value="Chromosome"/>
</dbReference>
<dbReference type="AlphaFoldDB" id="A0A6M5YWH4"/>
<proteinExistence type="predicted"/>
<name>A0A6M5YWH4_9BACT</name>
<dbReference type="EMBL" id="CP053452">
    <property type="protein sequence ID" value="QJW97850.1"/>
    <property type="molecule type" value="Genomic_DNA"/>
</dbReference>
<protein>
    <submittedName>
        <fullName evidence="2">Uncharacterized protein</fullName>
    </submittedName>
</protein>
<accession>A0A6M5YWH4</accession>
<organism evidence="2 3">
    <name type="scientific">Frigoriglobus tundricola</name>
    <dbReference type="NCBI Taxonomy" id="2774151"/>
    <lineage>
        <taxon>Bacteria</taxon>
        <taxon>Pseudomonadati</taxon>
        <taxon>Planctomycetota</taxon>
        <taxon>Planctomycetia</taxon>
        <taxon>Gemmatales</taxon>
        <taxon>Gemmataceae</taxon>
        <taxon>Frigoriglobus</taxon>
    </lineage>
</organism>
<feature type="region of interest" description="Disordered" evidence="1">
    <location>
        <begin position="1"/>
        <end position="47"/>
    </location>
</feature>
<evidence type="ECO:0000313" key="3">
    <source>
        <dbReference type="Proteomes" id="UP000503447"/>
    </source>
</evidence>
<dbReference type="KEGG" id="ftj:FTUN_5430"/>
<reference evidence="3" key="1">
    <citation type="submission" date="2020-05" db="EMBL/GenBank/DDBJ databases">
        <title>Frigoriglobus tundricola gen. nov., sp. nov., a psychrotolerant cellulolytic planctomycete of the family Gemmataceae with two divergent copies of 16S rRNA gene.</title>
        <authorList>
            <person name="Kulichevskaya I.S."/>
            <person name="Ivanova A.A."/>
            <person name="Naumoff D.G."/>
            <person name="Beletsky A.V."/>
            <person name="Rijpstra W.I.C."/>
            <person name="Sinninghe Damste J.S."/>
            <person name="Mardanov A.V."/>
            <person name="Ravin N.V."/>
            <person name="Dedysh S.N."/>
        </authorList>
    </citation>
    <scope>NUCLEOTIDE SEQUENCE [LARGE SCALE GENOMIC DNA]</scope>
    <source>
        <strain evidence="3">PL17</strain>
    </source>
</reference>
<feature type="compositionally biased region" description="Basic and acidic residues" evidence="1">
    <location>
        <begin position="30"/>
        <end position="47"/>
    </location>
</feature>
<gene>
    <name evidence="2" type="ORF">FTUN_5430</name>
</gene>
<keyword evidence="3" id="KW-1185">Reference proteome</keyword>
<evidence type="ECO:0000313" key="2">
    <source>
        <dbReference type="EMBL" id="QJW97850.1"/>
    </source>
</evidence>
<sequence>MELRRQAKTGLGSALTGRKSGIMSAADTGTSDHRPNSAPGEELRSLT</sequence>